<dbReference type="Pfam" id="PF12329">
    <property type="entry name" value="TMF_DNA_bd"/>
    <property type="match status" value="1"/>
</dbReference>
<dbReference type="AlphaFoldDB" id="A0AAR5QKV9"/>
<reference evidence="7" key="2">
    <citation type="submission" date="2024-08" db="UniProtKB">
        <authorList>
            <consortium name="EnsemblMetazoa"/>
        </authorList>
    </citation>
    <scope>IDENTIFICATION</scope>
</reference>
<reference evidence="8" key="1">
    <citation type="journal article" date="2013" name="Genome Biol.">
        <title>Draft genome of the mountain pine beetle, Dendroctonus ponderosae Hopkins, a major forest pest.</title>
        <authorList>
            <person name="Keeling C.I."/>
            <person name="Yuen M.M."/>
            <person name="Liao N.Y."/>
            <person name="Docking T.R."/>
            <person name="Chan S.K."/>
            <person name="Taylor G.A."/>
            <person name="Palmquist D.L."/>
            <person name="Jackman S.D."/>
            <person name="Nguyen A."/>
            <person name="Li M."/>
            <person name="Henderson H."/>
            <person name="Janes J.K."/>
            <person name="Zhao Y."/>
            <person name="Pandoh P."/>
            <person name="Moore R."/>
            <person name="Sperling F.A."/>
            <person name="Huber D.P."/>
            <person name="Birol I."/>
            <person name="Jones S.J."/>
            <person name="Bohlmann J."/>
        </authorList>
    </citation>
    <scope>NUCLEOTIDE SEQUENCE</scope>
</reference>
<feature type="compositionally biased region" description="Polar residues" evidence="5">
    <location>
        <begin position="432"/>
        <end position="462"/>
    </location>
</feature>
<feature type="compositionally biased region" description="Polar residues" evidence="5">
    <location>
        <begin position="1106"/>
        <end position="1119"/>
    </location>
</feature>
<evidence type="ECO:0000256" key="1">
    <source>
        <dbReference type="ARBA" id="ARBA00004555"/>
    </source>
</evidence>
<feature type="compositionally biased region" description="Polar residues" evidence="5">
    <location>
        <begin position="558"/>
        <end position="582"/>
    </location>
</feature>
<dbReference type="EnsemblMetazoa" id="XM_019918218.1">
    <property type="protein sequence ID" value="XP_019773777.1"/>
    <property type="gene ID" value="LOC109547005"/>
</dbReference>
<organism evidence="7 8">
    <name type="scientific">Dendroctonus ponderosae</name>
    <name type="common">Mountain pine beetle</name>
    <dbReference type="NCBI Taxonomy" id="77166"/>
    <lineage>
        <taxon>Eukaryota</taxon>
        <taxon>Metazoa</taxon>
        <taxon>Ecdysozoa</taxon>
        <taxon>Arthropoda</taxon>
        <taxon>Hexapoda</taxon>
        <taxon>Insecta</taxon>
        <taxon>Pterygota</taxon>
        <taxon>Neoptera</taxon>
        <taxon>Endopterygota</taxon>
        <taxon>Coleoptera</taxon>
        <taxon>Polyphaga</taxon>
        <taxon>Cucujiformia</taxon>
        <taxon>Curculionidae</taxon>
        <taxon>Scolytinae</taxon>
        <taxon>Dendroctonus</taxon>
    </lineage>
</organism>
<dbReference type="Proteomes" id="UP000019118">
    <property type="component" value="Unassembled WGS sequence"/>
</dbReference>
<evidence type="ECO:0000256" key="3">
    <source>
        <dbReference type="ARBA" id="ARBA00023054"/>
    </source>
</evidence>
<evidence type="ECO:0000313" key="8">
    <source>
        <dbReference type="Proteomes" id="UP000019118"/>
    </source>
</evidence>
<evidence type="ECO:0000313" key="7">
    <source>
        <dbReference type="EnsemblMetazoa" id="XP_019773777.1"/>
    </source>
</evidence>
<feature type="region of interest" description="Disordered" evidence="5">
    <location>
        <begin position="610"/>
        <end position="631"/>
    </location>
</feature>
<dbReference type="Pfam" id="PF12325">
    <property type="entry name" value="TMF_TATA_bd"/>
    <property type="match status" value="1"/>
</dbReference>
<dbReference type="InterPro" id="IPR052602">
    <property type="entry name" value="Growth_transcription_reg"/>
</dbReference>
<name>A0AAR5QKV9_DENPD</name>
<feature type="coiled-coil region" evidence="4">
    <location>
        <begin position="1014"/>
        <end position="1073"/>
    </location>
</feature>
<accession>A0AAR5QKV9</accession>
<protein>
    <recommendedName>
        <fullName evidence="6">TATA element modulatory factor 1 TATA binding domain-containing protein</fullName>
    </recommendedName>
</protein>
<sequence>MSWFDAGALANIAKSALKEAQKTIDKALDIKEDAESIQPVNTPVDTNSDDFFGTWGISQSGNVTGSKEEAVDEATKQSKMTTSIWGSFTGSFFVDNTTPKESHSHSVESLDDSIGIEEEKDFSKSKLVVQCREDDQLNEESINKLQTPVADALVEVDLDSECSQLGQSQSVVSIRKHVDKSQSLANRLSVISSEGSKNNSESIDVLTSTECTTTPESDILSFGLSTSNSSEVHGFKQNSESVEILGESVTSLSSVDIIGSDSANSRRLSQHTDEFVSPLESPCVEGKLSLPSEQISPESIEIIPEEQDENSVAEDTMSYTSISESTSATVLDTVFNIHIKPQKMLKDTYNRPEFSETISSDTGSLSPDRSFGIGEAITRAPGRSMHLPLQQVSHNHILIDTQPQSINKQELPKILETTNIIDFPQEDDAMRSSGSETQFDTSTEDGSISDRTLVETQENVMESSSDTTSTTTETSSNSTHLKNMLADAMVEKSPEPKMQPIITMEFSDKGSSIDSIATSSQIEIIPRETSPLSSEKSDLVKIGSDHTSCHTSCDELETTTSSDLEIISSPNGDSSSTQSRQSPAKRALLKAKSDESTIDSLLHKVTTKKVKGHNRELSEASITSDDSHPNGEIDRLLKRISEMTEILESRETKLIEINRRNAELQENNSDLKAQLDCILTQQLETADLSQVTEEYTQRLSALEKKFQQAIREKDSLRKQLDQAKLDVATRMSKNELESAVAEKNEVIKELREEGEKLSKQQLQHSNIIKKLRTKEKEHEATIKNLKDTNESLSLETERLKKSLSAKEDVERTQIEAVHNLTTKNKKLESEVGKLKSQLDDLTQKYDTARKSLDAAKKELVDKNRTSSELEARQQLLERLENEKKMTESQNEEVINQLDDLRYQLSKAEEEYVKREQRLKQENSELLRRLEEIENRNDELSQSVLEVSKPLVRQIESLQSTHSLKVASFEKVEQELTVKISDLQTKLQASGSLERTAREECINIRSKLADIEGQLSTARHEAEMSKMQLEQLKTERQISEQDLQSKIDSLSETIKKQSEIIQDKEKEIHNLQQQLTMEKFSAEIDGKQQTTSHASLENVKTDHTTTVDRNSPNGGSNSPTLSLGKVSVSESLSSSFWSQEEPFEVSHTPRYTNMFEMQMLQTNLKQREGELQQLQWELNRREQERSLLNAEISTLINKVEQLENKAKTFEDIKTELASLQQQYETLCQLYGEKVEENEELKLDLVDVKDMYKSQIDELMRQQRAK</sequence>
<dbReference type="GO" id="GO:0005783">
    <property type="term" value="C:endoplasmic reticulum"/>
    <property type="evidence" value="ECO:0007669"/>
    <property type="project" value="TreeGrafter"/>
</dbReference>
<proteinExistence type="predicted"/>
<dbReference type="PANTHER" id="PTHR46515">
    <property type="entry name" value="TATA ELEMENT MODULATORY FACTOR TMF1"/>
    <property type="match status" value="1"/>
</dbReference>
<dbReference type="GO" id="GO:0005794">
    <property type="term" value="C:Golgi apparatus"/>
    <property type="evidence" value="ECO:0007669"/>
    <property type="project" value="UniProtKB-SubCell"/>
</dbReference>
<keyword evidence="2" id="KW-0333">Golgi apparatus</keyword>
<feature type="compositionally biased region" description="Low complexity" evidence="5">
    <location>
        <begin position="463"/>
        <end position="479"/>
    </location>
</feature>
<feature type="domain" description="TATA element modulatory factor 1 TATA binding" evidence="6">
    <location>
        <begin position="1150"/>
        <end position="1257"/>
    </location>
</feature>
<evidence type="ECO:0000256" key="5">
    <source>
        <dbReference type="SAM" id="MobiDB-lite"/>
    </source>
</evidence>
<evidence type="ECO:0000256" key="2">
    <source>
        <dbReference type="ARBA" id="ARBA00023034"/>
    </source>
</evidence>
<evidence type="ECO:0000259" key="6">
    <source>
        <dbReference type="Pfam" id="PF12325"/>
    </source>
</evidence>
<feature type="coiled-coil region" evidence="4">
    <location>
        <begin position="647"/>
        <end position="942"/>
    </location>
</feature>
<feature type="coiled-coil region" evidence="4">
    <location>
        <begin position="1156"/>
        <end position="1228"/>
    </location>
</feature>
<dbReference type="KEGG" id="dpa:109547005"/>
<dbReference type="CTD" id="31629"/>
<evidence type="ECO:0000256" key="4">
    <source>
        <dbReference type="SAM" id="Coils"/>
    </source>
</evidence>
<feature type="region of interest" description="Disordered" evidence="5">
    <location>
        <begin position="1083"/>
        <end position="1122"/>
    </location>
</feature>
<keyword evidence="8" id="KW-1185">Reference proteome</keyword>
<feature type="region of interest" description="Disordered" evidence="5">
    <location>
        <begin position="424"/>
        <end position="480"/>
    </location>
</feature>
<dbReference type="PANTHER" id="PTHR46515:SF1">
    <property type="entry name" value="TATA ELEMENT MODULATORY FACTOR"/>
    <property type="match status" value="1"/>
</dbReference>
<dbReference type="InterPro" id="IPR022091">
    <property type="entry name" value="TMF_TATA-bd"/>
</dbReference>
<dbReference type="GeneID" id="109547005"/>
<keyword evidence="3 4" id="KW-0175">Coiled coil</keyword>
<feature type="region of interest" description="Disordered" evidence="5">
    <location>
        <begin position="544"/>
        <end position="592"/>
    </location>
</feature>
<dbReference type="InterPro" id="IPR022092">
    <property type="entry name" value="TMF_DNA-bd"/>
</dbReference>
<comment type="subcellular location">
    <subcellularLocation>
        <location evidence="1">Golgi apparatus</location>
    </subcellularLocation>
</comment>